<protein>
    <submittedName>
        <fullName evidence="1">Uncharacterized protein</fullName>
    </submittedName>
</protein>
<evidence type="ECO:0000313" key="1">
    <source>
        <dbReference type="EMBL" id="SVD02199.1"/>
    </source>
</evidence>
<accession>A0A382RWY6</accession>
<dbReference type="AlphaFoldDB" id="A0A382RWY6"/>
<name>A0A382RWY6_9ZZZZ</name>
<reference evidence="1" key="1">
    <citation type="submission" date="2018-05" db="EMBL/GenBank/DDBJ databases">
        <authorList>
            <person name="Lanie J.A."/>
            <person name="Ng W.-L."/>
            <person name="Kazmierczak K.M."/>
            <person name="Andrzejewski T.M."/>
            <person name="Davidsen T.M."/>
            <person name="Wayne K.J."/>
            <person name="Tettelin H."/>
            <person name="Glass J.I."/>
            <person name="Rusch D."/>
            <person name="Podicherti R."/>
            <person name="Tsui H.-C.T."/>
            <person name="Winkler M.E."/>
        </authorList>
    </citation>
    <scope>NUCLEOTIDE SEQUENCE</scope>
</reference>
<proteinExistence type="predicted"/>
<organism evidence="1">
    <name type="scientific">marine metagenome</name>
    <dbReference type="NCBI Taxonomy" id="408172"/>
    <lineage>
        <taxon>unclassified sequences</taxon>
        <taxon>metagenomes</taxon>
        <taxon>ecological metagenomes</taxon>
    </lineage>
</organism>
<feature type="non-terminal residue" evidence="1">
    <location>
        <position position="184"/>
    </location>
</feature>
<gene>
    <name evidence="1" type="ORF">METZ01_LOCUS355053</name>
</gene>
<sequence length="184" mass="21743">MLKWFHRNAPDKIDRYIESISPNQLKGKEWLMELLNEIHIPRDEEGKFKIEIIGGWFGFPLIDLLVLKYGEEIRGIDYFDPDPFAAQVFSVYLNMWDVDIQDVKIYTNKIGDYFEYKQKRRAHLVINTSCEHMQNMNAMKDYYFNNDRTLLVLQSNNKRDEPDHINCVDGCEELAEQAGITIKS</sequence>
<dbReference type="EMBL" id="UINC01124802">
    <property type="protein sequence ID" value="SVD02199.1"/>
    <property type="molecule type" value="Genomic_DNA"/>
</dbReference>